<dbReference type="PROSITE" id="PS00676">
    <property type="entry name" value="SIGMA54_INTERACT_2"/>
    <property type="match status" value="1"/>
</dbReference>
<keyword evidence="6" id="KW-0067">ATP-binding</keyword>
<dbReference type="GO" id="GO:0000160">
    <property type="term" value="P:phosphorelay signal transduction system"/>
    <property type="evidence" value="ECO:0007669"/>
    <property type="project" value="UniProtKB-KW"/>
</dbReference>
<comment type="subcellular location">
    <subcellularLocation>
        <location evidence="1">Cytoplasm</location>
    </subcellularLocation>
</comment>
<reference evidence="13 14" key="1">
    <citation type="submission" date="2017-01" db="EMBL/GenBank/DDBJ databases">
        <title>Draft genome sequence of Pseudomonas pachastrellae type strain CCUG 46540T from a deep sea.</title>
        <authorList>
            <person name="Gomila M."/>
            <person name="Mulet M."/>
            <person name="Lalucat J."/>
            <person name="Garcia-Valdes E."/>
        </authorList>
    </citation>
    <scope>NUCLEOTIDE SEQUENCE [LARGE SCALE GENOMIC DNA]</scope>
    <source>
        <strain evidence="13 14">CCUG 46540</strain>
    </source>
</reference>
<dbReference type="PROSITE" id="PS00675">
    <property type="entry name" value="SIGMA54_INTERACT_1"/>
    <property type="match status" value="1"/>
</dbReference>
<dbReference type="PROSITE" id="PS50045">
    <property type="entry name" value="SIGMA54_INTERACT_4"/>
    <property type="match status" value="1"/>
</dbReference>
<dbReference type="InterPro" id="IPR009057">
    <property type="entry name" value="Homeodomain-like_sf"/>
</dbReference>
<dbReference type="Gene3D" id="1.10.10.60">
    <property type="entry name" value="Homeodomain-like"/>
    <property type="match status" value="1"/>
</dbReference>
<dbReference type="PRINTS" id="PR01590">
    <property type="entry name" value="HTHFIS"/>
</dbReference>
<dbReference type="InterPro" id="IPR002197">
    <property type="entry name" value="HTH_Fis"/>
</dbReference>
<evidence type="ECO:0000256" key="5">
    <source>
        <dbReference type="ARBA" id="ARBA00022741"/>
    </source>
</evidence>
<dbReference type="CDD" id="cd00009">
    <property type="entry name" value="AAA"/>
    <property type="match status" value="1"/>
</dbReference>
<evidence type="ECO:0000256" key="7">
    <source>
        <dbReference type="ARBA" id="ARBA00023012"/>
    </source>
</evidence>
<dbReference type="InterPro" id="IPR002078">
    <property type="entry name" value="Sigma_54_int"/>
</dbReference>
<dbReference type="GO" id="GO:0043565">
    <property type="term" value="F:sequence-specific DNA binding"/>
    <property type="evidence" value="ECO:0007669"/>
    <property type="project" value="InterPro"/>
</dbReference>
<comment type="caution">
    <text evidence="13">The sequence shown here is derived from an EMBL/GenBank/DDBJ whole genome shotgun (WGS) entry which is preliminary data.</text>
</comment>
<evidence type="ECO:0000313" key="14">
    <source>
        <dbReference type="Proteomes" id="UP000242847"/>
    </source>
</evidence>
<dbReference type="InterPro" id="IPR025662">
    <property type="entry name" value="Sigma_54_int_dom_ATP-bd_1"/>
</dbReference>
<dbReference type="RefSeq" id="WP_407920316.1">
    <property type="nucleotide sequence ID" value="NZ_FOUD01000015.1"/>
</dbReference>
<name>A0A1S8DEQ3_9GAMM</name>
<organism evidence="13 14">
    <name type="scientific">Halopseudomonas pachastrellae</name>
    <dbReference type="NCBI Taxonomy" id="254161"/>
    <lineage>
        <taxon>Bacteria</taxon>
        <taxon>Pseudomonadati</taxon>
        <taxon>Pseudomonadota</taxon>
        <taxon>Gammaproteobacteria</taxon>
        <taxon>Pseudomonadales</taxon>
        <taxon>Pseudomonadaceae</taxon>
        <taxon>Halopseudomonas</taxon>
    </lineage>
</organism>
<evidence type="ECO:0000256" key="3">
    <source>
        <dbReference type="ARBA" id="ARBA00022491"/>
    </source>
</evidence>
<dbReference type="FunFam" id="3.40.50.300:FF:000006">
    <property type="entry name" value="DNA-binding transcriptional regulator NtrC"/>
    <property type="match status" value="1"/>
</dbReference>
<evidence type="ECO:0000259" key="12">
    <source>
        <dbReference type="PROSITE" id="PS50045"/>
    </source>
</evidence>
<dbReference type="SUPFAM" id="SSF52540">
    <property type="entry name" value="P-loop containing nucleoside triphosphate hydrolases"/>
    <property type="match status" value="1"/>
</dbReference>
<evidence type="ECO:0000313" key="13">
    <source>
        <dbReference type="EMBL" id="ONM43915.1"/>
    </source>
</evidence>
<dbReference type="GO" id="GO:0006355">
    <property type="term" value="P:regulation of DNA-templated transcription"/>
    <property type="evidence" value="ECO:0007669"/>
    <property type="project" value="InterPro"/>
</dbReference>
<protein>
    <submittedName>
        <fullName evidence="13">Sigma-54-dependent Fis family transcriptional regulator</fullName>
    </submittedName>
</protein>
<gene>
    <name evidence="13" type="ORF">BXT89_10550</name>
</gene>
<dbReference type="Pfam" id="PF02954">
    <property type="entry name" value="HTH_8"/>
    <property type="match status" value="1"/>
</dbReference>
<evidence type="ECO:0000256" key="6">
    <source>
        <dbReference type="ARBA" id="ARBA00022840"/>
    </source>
</evidence>
<sequence length="503" mass="55646">MPDSTHQLSCAAPVLACLAALAGEPQQLQHQLLAFASNLSQCPLAQLYLLDKTHTGLHLSSQWFDGAPLQVDTGVEPTNWFDQQLLQYCLSQNRSLNLRALDNSLYATPFLPETAHPWRSLLCLPLHDANQQLAGLLLLARHQGDIADALSEPLSHLGSIGLGRLSLLQQQRDLQHGHDDSIALPSTQAEYGSFGLIGQSPAMQQVYRLISKVLHNPVTVLIGGETGTGKELVARAIHDYGFRRSQAFIAQNCSALPEQLLESELFGYRKGAFTGAMQDRAGLFDAADGGTLFLDEIGDMPLALQAKLLRVLQEGEIRPLGSTRSHRVDVRIIAATHQRLHEQVQRGLFREDLYYRLGHFPIELPPLRERGSDIRQLALHFASDTCTFLQRSPCHWSDSALAYLASHRFPGNVRELKGLIARALLLCDGNLLLPEHLQLPGTPEHAHRLGLREQLEVVERNLLIEGLQLHGGNQTLTAQALGLPRRTLLYRMQRLGVTADTPK</sequence>
<keyword evidence="11" id="KW-0804">Transcription</keyword>
<evidence type="ECO:0000256" key="10">
    <source>
        <dbReference type="ARBA" id="ARBA00023159"/>
    </source>
</evidence>
<dbReference type="InterPro" id="IPR058031">
    <property type="entry name" value="AAA_lid_NorR"/>
</dbReference>
<dbReference type="Gene3D" id="1.10.8.60">
    <property type="match status" value="1"/>
</dbReference>
<dbReference type="AlphaFoldDB" id="A0A1S8DEQ3"/>
<dbReference type="EMBL" id="MUBC01000020">
    <property type="protein sequence ID" value="ONM43915.1"/>
    <property type="molecule type" value="Genomic_DNA"/>
</dbReference>
<evidence type="ECO:0000256" key="8">
    <source>
        <dbReference type="ARBA" id="ARBA00023015"/>
    </source>
</evidence>
<dbReference type="InterPro" id="IPR027417">
    <property type="entry name" value="P-loop_NTPase"/>
</dbReference>
<dbReference type="InterPro" id="IPR025943">
    <property type="entry name" value="Sigma_54_int_dom_ATP-bd_2"/>
</dbReference>
<dbReference type="GO" id="GO:0005737">
    <property type="term" value="C:cytoplasm"/>
    <property type="evidence" value="ECO:0007669"/>
    <property type="project" value="UniProtKB-SubCell"/>
</dbReference>
<dbReference type="Pfam" id="PF25601">
    <property type="entry name" value="AAA_lid_14"/>
    <property type="match status" value="1"/>
</dbReference>
<dbReference type="Gene3D" id="3.40.50.300">
    <property type="entry name" value="P-loop containing nucleotide triphosphate hydrolases"/>
    <property type="match status" value="1"/>
</dbReference>
<keyword evidence="5" id="KW-0547">Nucleotide-binding</keyword>
<keyword evidence="8" id="KW-0805">Transcription regulation</keyword>
<keyword evidence="2" id="KW-0963">Cytoplasm</keyword>
<dbReference type="PANTHER" id="PTHR32071">
    <property type="entry name" value="TRANSCRIPTIONAL REGULATORY PROTEIN"/>
    <property type="match status" value="1"/>
</dbReference>
<keyword evidence="14" id="KW-1185">Reference proteome</keyword>
<dbReference type="Pfam" id="PF00158">
    <property type="entry name" value="Sigma54_activat"/>
    <property type="match status" value="1"/>
</dbReference>
<keyword evidence="9" id="KW-0238">DNA-binding</keyword>
<evidence type="ECO:0000256" key="1">
    <source>
        <dbReference type="ARBA" id="ARBA00004496"/>
    </source>
</evidence>
<dbReference type="PANTHER" id="PTHR32071:SF95">
    <property type="entry name" value="DNA-BINDING TRANSCRIPTIONAL REGULATOR NTRC"/>
    <property type="match status" value="1"/>
</dbReference>
<evidence type="ECO:0000256" key="9">
    <source>
        <dbReference type="ARBA" id="ARBA00023125"/>
    </source>
</evidence>
<dbReference type="Proteomes" id="UP000242847">
    <property type="component" value="Unassembled WGS sequence"/>
</dbReference>
<keyword evidence="10" id="KW-0010">Activator</keyword>
<keyword evidence="7" id="KW-0902">Two-component regulatory system</keyword>
<dbReference type="Gene3D" id="3.30.450.40">
    <property type="match status" value="1"/>
</dbReference>
<proteinExistence type="predicted"/>
<keyword evidence="4" id="KW-0597">Phosphoprotein</keyword>
<dbReference type="InterPro" id="IPR029016">
    <property type="entry name" value="GAF-like_dom_sf"/>
</dbReference>
<dbReference type="InterPro" id="IPR003593">
    <property type="entry name" value="AAA+_ATPase"/>
</dbReference>
<dbReference type="SUPFAM" id="SSF55781">
    <property type="entry name" value="GAF domain-like"/>
    <property type="match status" value="1"/>
</dbReference>
<evidence type="ECO:0000256" key="2">
    <source>
        <dbReference type="ARBA" id="ARBA00022490"/>
    </source>
</evidence>
<evidence type="ECO:0000256" key="4">
    <source>
        <dbReference type="ARBA" id="ARBA00022553"/>
    </source>
</evidence>
<accession>A0A1S8DEQ3</accession>
<dbReference type="GO" id="GO:0005524">
    <property type="term" value="F:ATP binding"/>
    <property type="evidence" value="ECO:0007669"/>
    <property type="project" value="UniProtKB-KW"/>
</dbReference>
<dbReference type="SUPFAM" id="SSF46689">
    <property type="entry name" value="Homeodomain-like"/>
    <property type="match status" value="1"/>
</dbReference>
<feature type="domain" description="Sigma-54 factor interaction" evidence="12">
    <location>
        <begin position="196"/>
        <end position="425"/>
    </location>
</feature>
<evidence type="ECO:0000256" key="11">
    <source>
        <dbReference type="ARBA" id="ARBA00023163"/>
    </source>
</evidence>
<keyword evidence="3" id="KW-0678">Repressor</keyword>
<dbReference type="SMART" id="SM00382">
    <property type="entry name" value="AAA"/>
    <property type="match status" value="1"/>
</dbReference>
<dbReference type="STRING" id="254161.SAMN05216256_11569"/>